<comment type="caution">
    <text evidence="1">The sequence shown here is derived from an EMBL/GenBank/DDBJ whole genome shotgun (WGS) entry which is preliminary data.</text>
</comment>
<proteinExistence type="predicted"/>
<name>A0ACB8YA92_ARCLA</name>
<dbReference type="Proteomes" id="UP001055879">
    <property type="component" value="Linkage Group LG13"/>
</dbReference>
<sequence length="666" mass="75731">MFLKLFSTKRFNLSARSLHFGKHFKHPNPEDIIFHSICINLRQQKWKSLHQIPPSNLTNSLLIRLISQFRMSPHLILGFYNRVLAQTHFTPSLQSICTLIHVMINCKRYDDALDFINKLLKLMGYSHLEVLDGLWDSYDDDISSPHVFDSLIRVCTSLDDINSAYEVILNLRTEKGFRVSVHAWNNYLNRVLKSDSVSGFFEKYEEMVSYGYVENVYTFNLVVYALCKESRLRDAIGVFYRMLKGGVFPNVVSFNMMIDGACKMGDLDLGLKLFRKMGVMSFGFVRPNSVTFNCIVNGYCKLGDMETAEVVRGEMTKTGIEPNVRMYATLVDGYLRKGCLEEAMGLCSRMVDKDLVPNIVVYNSIIRSLYFNGDTITASVFLSYMIKTNIPFDKFTNSILVNGLSRNGFLKEALDYHKWLVGKNLESKDRFLENTLIYYLVRSGKDSKPMIKEALDEIFNRGFTPDIVTYGTMIDALCKQERLLDAICVYEDMIKTGKKPNLMIYNSIVNGLSKNLSVDLAKIMVDEMKKLGLVDVVSLNTLLNGYFANSKVNEALNLFVQMQEDGGLVNVVSYNIILKFVCEFGSIQDVKDVMETMVARGVSPDSVTYSILVGNACKKCSLEEVMELHDDMVVKGVFLDGQTYDSAFGSFVCEESRDLYSDSIRD</sequence>
<gene>
    <name evidence="1" type="ORF">L6452_35300</name>
</gene>
<reference evidence="1 2" key="2">
    <citation type="journal article" date="2022" name="Mol. Ecol. Resour.">
        <title>The genomes of chicory, endive, great burdock and yacon provide insights into Asteraceae paleo-polyploidization history and plant inulin production.</title>
        <authorList>
            <person name="Fan W."/>
            <person name="Wang S."/>
            <person name="Wang H."/>
            <person name="Wang A."/>
            <person name="Jiang F."/>
            <person name="Liu H."/>
            <person name="Zhao H."/>
            <person name="Xu D."/>
            <person name="Zhang Y."/>
        </authorList>
    </citation>
    <scope>NUCLEOTIDE SEQUENCE [LARGE SCALE GENOMIC DNA]</scope>
    <source>
        <strain evidence="2">cv. Niubang</strain>
    </source>
</reference>
<reference evidence="2" key="1">
    <citation type="journal article" date="2022" name="Mol. Ecol. Resour.">
        <title>The genomes of chicory, endive, great burdock and yacon provide insights into Asteraceae palaeo-polyploidization history and plant inulin production.</title>
        <authorList>
            <person name="Fan W."/>
            <person name="Wang S."/>
            <person name="Wang H."/>
            <person name="Wang A."/>
            <person name="Jiang F."/>
            <person name="Liu H."/>
            <person name="Zhao H."/>
            <person name="Xu D."/>
            <person name="Zhang Y."/>
        </authorList>
    </citation>
    <scope>NUCLEOTIDE SEQUENCE [LARGE SCALE GENOMIC DNA]</scope>
    <source>
        <strain evidence="2">cv. Niubang</strain>
    </source>
</reference>
<keyword evidence="2" id="KW-1185">Reference proteome</keyword>
<evidence type="ECO:0000313" key="2">
    <source>
        <dbReference type="Proteomes" id="UP001055879"/>
    </source>
</evidence>
<dbReference type="EMBL" id="CM042059">
    <property type="protein sequence ID" value="KAI3680528.1"/>
    <property type="molecule type" value="Genomic_DNA"/>
</dbReference>
<protein>
    <submittedName>
        <fullName evidence="1">Uncharacterized protein</fullName>
    </submittedName>
</protein>
<accession>A0ACB8YA92</accession>
<organism evidence="1 2">
    <name type="scientific">Arctium lappa</name>
    <name type="common">Greater burdock</name>
    <name type="synonym">Lappa major</name>
    <dbReference type="NCBI Taxonomy" id="4217"/>
    <lineage>
        <taxon>Eukaryota</taxon>
        <taxon>Viridiplantae</taxon>
        <taxon>Streptophyta</taxon>
        <taxon>Embryophyta</taxon>
        <taxon>Tracheophyta</taxon>
        <taxon>Spermatophyta</taxon>
        <taxon>Magnoliopsida</taxon>
        <taxon>eudicotyledons</taxon>
        <taxon>Gunneridae</taxon>
        <taxon>Pentapetalae</taxon>
        <taxon>asterids</taxon>
        <taxon>campanulids</taxon>
        <taxon>Asterales</taxon>
        <taxon>Asteraceae</taxon>
        <taxon>Carduoideae</taxon>
        <taxon>Cardueae</taxon>
        <taxon>Arctiinae</taxon>
        <taxon>Arctium</taxon>
    </lineage>
</organism>
<evidence type="ECO:0000313" key="1">
    <source>
        <dbReference type="EMBL" id="KAI3680528.1"/>
    </source>
</evidence>